<organism evidence="1">
    <name type="scientific">Rhodanobacter sp. FW102-FHT14D07</name>
    <dbReference type="NCBI Taxonomy" id="3351462"/>
    <lineage>
        <taxon>Bacteria</taxon>
        <taxon>Pseudomonadati</taxon>
        <taxon>Pseudomonadota</taxon>
        <taxon>Gammaproteobacteria</taxon>
        <taxon>Lysobacterales</taxon>
        <taxon>Rhodanobacteraceae</taxon>
        <taxon>Rhodanobacter</taxon>
    </lineage>
</organism>
<dbReference type="EMBL" id="CP170721">
    <property type="protein sequence ID" value="XIA19148.1"/>
    <property type="molecule type" value="Genomic_DNA"/>
</dbReference>
<proteinExistence type="predicted"/>
<dbReference type="AlphaFoldDB" id="A0AB74UWS9"/>
<reference evidence="1" key="1">
    <citation type="submission" date="2024-10" db="EMBL/GenBank/DDBJ databases">
        <authorList>
            <person name="Lesea H.P."/>
            <person name="Kuehl J.V."/>
            <person name="Chandonia J.-M."/>
        </authorList>
    </citation>
    <scope>NUCLEOTIDE SEQUENCE</scope>
    <source>
        <strain evidence="1">FW102-FHT14D07</strain>
    </source>
</reference>
<gene>
    <name evidence="1" type="ORF">ACFYG5_03115</name>
</gene>
<dbReference type="RefSeq" id="WP_395119669.1">
    <property type="nucleotide sequence ID" value="NZ_CP170721.1"/>
</dbReference>
<evidence type="ECO:0000313" key="1">
    <source>
        <dbReference type="EMBL" id="XIA19148.1"/>
    </source>
</evidence>
<accession>A0AB74UWS9</accession>
<protein>
    <submittedName>
        <fullName evidence="1">Uncharacterized protein</fullName>
    </submittedName>
</protein>
<sequence>MDVTFVATQVGRDFRGEVVDLRTQECLMRTGFYAGAETAVSAAASMWRASMAKRAADAADPVEVAA</sequence>
<name>A0AB74UWS9_9GAMM</name>